<gene>
    <name evidence="3" type="ORF">OFUS_LOCUS25103</name>
</gene>
<feature type="transmembrane region" description="Helical" evidence="2">
    <location>
        <begin position="382"/>
        <end position="403"/>
    </location>
</feature>
<evidence type="ECO:0008006" key="5">
    <source>
        <dbReference type="Google" id="ProtNLM"/>
    </source>
</evidence>
<dbReference type="Gene3D" id="1.20.1250.20">
    <property type="entry name" value="MFS general substrate transporter like domains"/>
    <property type="match status" value="2"/>
</dbReference>
<dbReference type="PANTHER" id="PTHR20765:SF1">
    <property type="entry name" value="EQUILIBRATIVE NUCLEOBASE TRANSPORTER 1"/>
    <property type="match status" value="1"/>
</dbReference>
<dbReference type="AlphaFoldDB" id="A0A8S4Q9R4"/>
<feature type="transmembrane region" description="Helical" evidence="2">
    <location>
        <begin position="299"/>
        <end position="318"/>
    </location>
</feature>
<dbReference type="InterPro" id="IPR027197">
    <property type="entry name" value="SLC43A3"/>
</dbReference>
<evidence type="ECO:0000313" key="4">
    <source>
        <dbReference type="Proteomes" id="UP000749559"/>
    </source>
</evidence>
<dbReference type="GO" id="GO:0022857">
    <property type="term" value="F:transmembrane transporter activity"/>
    <property type="evidence" value="ECO:0007669"/>
    <property type="project" value="InterPro"/>
</dbReference>
<dbReference type="EMBL" id="CAIIXF020000012">
    <property type="protein sequence ID" value="CAH1801297.1"/>
    <property type="molecule type" value="Genomic_DNA"/>
</dbReference>
<name>A0A8S4Q9R4_OWEFU</name>
<feature type="transmembrane region" description="Helical" evidence="2">
    <location>
        <begin position="7"/>
        <end position="29"/>
    </location>
</feature>
<feature type="transmembrane region" description="Helical" evidence="2">
    <location>
        <begin position="160"/>
        <end position="183"/>
    </location>
</feature>
<feature type="transmembrane region" description="Helical" evidence="2">
    <location>
        <begin position="442"/>
        <end position="464"/>
    </location>
</feature>
<feature type="transmembrane region" description="Helical" evidence="2">
    <location>
        <begin position="189"/>
        <end position="211"/>
    </location>
</feature>
<evidence type="ECO:0000256" key="1">
    <source>
        <dbReference type="SAM" id="MobiDB-lite"/>
    </source>
</evidence>
<comment type="caution">
    <text evidence="3">The sequence shown here is derived from an EMBL/GenBank/DDBJ whole genome shotgun (WGS) entry which is preliminary data.</text>
</comment>
<keyword evidence="2" id="KW-0472">Membrane</keyword>
<evidence type="ECO:0000313" key="3">
    <source>
        <dbReference type="EMBL" id="CAH1801297.1"/>
    </source>
</evidence>
<dbReference type="SUPFAM" id="SSF103473">
    <property type="entry name" value="MFS general substrate transporter"/>
    <property type="match status" value="1"/>
</dbReference>
<accession>A0A8S4Q9R4</accession>
<dbReference type="InterPro" id="IPR036259">
    <property type="entry name" value="MFS_trans_sf"/>
</dbReference>
<keyword evidence="4" id="KW-1185">Reference proteome</keyword>
<feature type="transmembrane region" description="Helical" evidence="2">
    <location>
        <begin position="338"/>
        <end position="361"/>
    </location>
</feature>
<protein>
    <recommendedName>
        <fullName evidence="5">Solute carrier family 43 member 3</fullName>
    </recommendedName>
</protein>
<proteinExistence type="predicted"/>
<dbReference type="PANTHER" id="PTHR20765">
    <property type="entry name" value="SOLUTE CARRIER FAMILY 43 MEMBER 3-RELATED"/>
    <property type="match status" value="1"/>
</dbReference>
<feature type="region of interest" description="Disordered" evidence="1">
    <location>
        <begin position="254"/>
        <end position="274"/>
    </location>
</feature>
<sequence length="481" mass="53387">MALFRGGVIFFLAWGVLETLIFGGMMFGWPSLVFVLKEERYFSHLCKCETNCTETNSSTNAGPTSCAAQDEQFNLIFAIAVAIKGILLVLTGSMYDKLGTLTTRLLGSVIFLSGSLMIAFSKPAIPYVLYPAVLCVMYGGFFILMTNMQLGNLLKRGRNTLICIMNGAFDSSAFVLLLIKVAYEAGISLHASFLTISAIYSICILSTFLWLPRQFILDPLPDDFHLTICSSCERNHGDYAIGVKSDLEISNINETQTQDPNEESGETIGSTGDEAPNTIGGYRMLESPPPFSVVIQSPMYWTSVLWFSSTHLRLMFFLGNFNSWITYLTKDNVQNVSMYTTVFSFMLFAAVIMGPLSGPMLDRRTTAPIGSLALKLEKIRHFIPMFYLNTGLGVLLSACAAIPVLELQYFTFVVFVLHRTFNYGPASAFLAQAFPSQHFGKLYGIMFTTGAIVSLLQYPLFIWIKGPLKNDSTWVSTFMNK</sequence>
<feature type="transmembrane region" description="Helical" evidence="2">
    <location>
        <begin position="73"/>
        <end position="91"/>
    </location>
</feature>
<dbReference type="Proteomes" id="UP000749559">
    <property type="component" value="Unassembled WGS sequence"/>
</dbReference>
<organism evidence="3 4">
    <name type="scientific">Owenia fusiformis</name>
    <name type="common">Polychaete worm</name>
    <dbReference type="NCBI Taxonomy" id="6347"/>
    <lineage>
        <taxon>Eukaryota</taxon>
        <taxon>Metazoa</taxon>
        <taxon>Spiralia</taxon>
        <taxon>Lophotrochozoa</taxon>
        <taxon>Annelida</taxon>
        <taxon>Polychaeta</taxon>
        <taxon>Sedentaria</taxon>
        <taxon>Canalipalpata</taxon>
        <taxon>Sabellida</taxon>
        <taxon>Oweniida</taxon>
        <taxon>Oweniidae</taxon>
        <taxon>Owenia</taxon>
    </lineage>
</organism>
<feature type="transmembrane region" description="Helical" evidence="2">
    <location>
        <begin position="127"/>
        <end position="148"/>
    </location>
</feature>
<dbReference type="Pfam" id="PF07690">
    <property type="entry name" value="MFS_1"/>
    <property type="match status" value="1"/>
</dbReference>
<keyword evidence="2" id="KW-1133">Transmembrane helix</keyword>
<feature type="transmembrane region" description="Helical" evidence="2">
    <location>
        <begin position="103"/>
        <end position="121"/>
    </location>
</feature>
<keyword evidence="2" id="KW-0812">Transmembrane</keyword>
<dbReference type="InterPro" id="IPR011701">
    <property type="entry name" value="MFS"/>
</dbReference>
<reference evidence="3" key="1">
    <citation type="submission" date="2022-03" db="EMBL/GenBank/DDBJ databases">
        <authorList>
            <person name="Martin C."/>
        </authorList>
    </citation>
    <scope>NUCLEOTIDE SEQUENCE</scope>
</reference>
<evidence type="ECO:0000256" key="2">
    <source>
        <dbReference type="SAM" id="Phobius"/>
    </source>
</evidence>
<dbReference type="OrthoDB" id="330047at2759"/>